<feature type="compositionally biased region" description="Basic and acidic residues" evidence="1">
    <location>
        <begin position="387"/>
        <end position="401"/>
    </location>
</feature>
<sequence length="876" mass="96323">MSRKVYDEIKSGKSSLPYVADHHHEIHKNVEGGTSKFHRSHHKHGNCDSEYEDELVKYMSNLPGYLQRGREKVLNVGVLDWSRLEQWQHIHKNASHRNSRSSTSSTASSSSVPTDGLSGHSGKDQRKLRQSLKSHFEASSIQDNSQAVKTSRRSVGHCQDFRGSIGNINTPSKHVRADDRLSVNHPNSRLKGCDRKYLEPYINKESGVKRNEQMHKAASSAKLDMRSRDGGKDKRVENFNEPNIDNVVQAMLRKNEPFVHLLPRDSPQNSHCGVPHIQTFLAQKSEKYSRLSFSEQPKELCQKELNYDVSHSGSLPDELGCNDSQNKGSGCSSTDIESSKLHASTFSSPISTSSSPLSVRVEISLPKSRKAEEMRQTVAKTSSANRPFHELDQKVISEKSRSSSPFRRLSISIGYTSGGSACKEDEDVPNQSSTTAGKSNSETVRGYANSNISGSDKPGDTGRSKTSPLRRLLDPLLKPKTAKFSHSLESSQKDSSSINKNYRSANGRFSTLHPIKEVDRDQRVGCSPVKPVDSSKDKKHAPSMSQALLRISVKNGLPLFTFAVDQTDGNILAAKVKNLGGSGKDECNRIYTFLTFSEVKKKNGSWMSKGSRSKGPDYVSHAVAQMKASDSHCLDLTGQNCVDSSTMKEFVLFSVKLGQGDTSQDTDYLPNDELAAIAVKIPQAISFVNDQHHGSCHNNSHDLVRATVVLPGGVHSLPSNGGPSSLLERWKSGGSCDCGGWDLACKLKILASDYQACRKPRSSKAYFADYEFDLFVQGNEQDLRPAFSLTPLENGMCSVAFDSSLSLLQAFAICIALVDSKMPCELSGSRNSIEEKNPKETLLVQTAKLKAFGKLENIHIPASYVSYPPVSPVGRV</sequence>
<dbReference type="EMBL" id="PSQE01000004">
    <property type="protein sequence ID" value="RHN61044.1"/>
    <property type="molecule type" value="Genomic_DNA"/>
</dbReference>
<protein>
    <submittedName>
        <fullName evidence="2">DUF3527 domain protein</fullName>
    </submittedName>
</protein>
<dbReference type="Gramene" id="rna23455">
    <property type="protein sequence ID" value="RHN61044.1"/>
    <property type="gene ID" value="gene23455"/>
</dbReference>
<dbReference type="HOGENOM" id="CLU_005993_1_0_1"/>
<feature type="compositionally biased region" description="Polar residues" evidence="1">
    <location>
        <begin position="429"/>
        <end position="454"/>
    </location>
</feature>
<dbReference type="PANTHER" id="PTHR31390:SF4">
    <property type="entry name" value="DUF3527 DOMAIN-CONTAINING PROTEIN"/>
    <property type="match status" value="1"/>
</dbReference>
<evidence type="ECO:0000313" key="2">
    <source>
        <dbReference type="EMBL" id="KEH30207.1"/>
    </source>
</evidence>
<reference evidence="2 5" key="1">
    <citation type="journal article" date="2011" name="Nature">
        <title>The Medicago genome provides insight into the evolution of rhizobial symbioses.</title>
        <authorList>
            <person name="Young N.D."/>
            <person name="Debelle F."/>
            <person name="Oldroyd G.E."/>
            <person name="Geurts R."/>
            <person name="Cannon S.B."/>
            <person name="Udvardi M.K."/>
            <person name="Benedito V.A."/>
            <person name="Mayer K.F."/>
            <person name="Gouzy J."/>
            <person name="Schoof H."/>
            <person name="Van de Peer Y."/>
            <person name="Proost S."/>
            <person name="Cook D.R."/>
            <person name="Meyers B.C."/>
            <person name="Spannagl M."/>
            <person name="Cheung F."/>
            <person name="De Mita S."/>
            <person name="Krishnakumar V."/>
            <person name="Gundlach H."/>
            <person name="Zhou S."/>
            <person name="Mudge J."/>
            <person name="Bharti A.K."/>
            <person name="Murray J.D."/>
            <person name="Naoumkina M.A."/>
            <person name="Rosen B."/>
            <person name="Silverstein K.A."/>
            <person name="Tang H."/>
            <person name="Rombauts S."/>
            <person name="Zhao P.X."/>
            <person name="Zhou P."/>
            <person name="Barbe V."/>
            <person name="Bardou P."/>
            <person name="Bechner M."/>
            <person name="Bellec A."/>
            <person name="Berger A."/>
            <person name="Berges H."/>
            <person name="Bidwell S."/>
            <person name="Bisseling T."/>
            <person name="Choisne N."/>
            <person name="Couloux A."/>
            <person name="Denny R."/>
            <person name="Deshpande S."/>
            <person name="Dai X."/>
            <person name="Doyle J.J."/>
            <person name="Dudez A.M."/>
            <person name="Farmer A.D."/>
            <person name="Fouteau S."/>
            <person name="Franken C."/>
            <person name="Gibelin C."/>
            <person name="Gish J."/>
            <person name="Goldstein S."/>
            <person name="Gonzalez A.J."/>
            <person name="Green P.J."/>
            <person name="Hallab A."/>
            <person name="Hartog M."/>
            <person name="Hua A."/>
            <person name="Humphray S.J."/>
            <person name="Jeong D.H."/>
            <person name="Jing Y."/>
            <person name="Jocker A."/>
            <person name="Kenton S.M."/>
            <person name="Kim D.J."/>
            <person name="Klee K."/>
            <person name="Lai H."/>
            <person name="Lang C."/>
            <person name="Lin S."/>
            <person name="Macmil S.L."/>
            <person name="Magdelenat G."/>
            <person name="Matthews L."/>
            <person name="McCorrison J."/>
            <person name="Monaghan E.L."/>
            <person name="Mun J.H."/>
            <person name="Najar F.Z."/>
            <person name="Nicholson C."/>
            <person name="Noirot C."/>
            <person name="O'Bleness M."/>
            <person name="Paule C.R."/>
            <person name="Poulain J."/>
            <person name="Prion F."/>
            <person name="Qin B."/>
            <person name="Qu C."/>
            <person name="Retzel E.F."/>
            <person name="Riddle C."/>
            <person name="Sallet E."/>
            <person name="Samain S."/>
            <person name="Samson N."/>
            <person name="Sanders I."/>
            <person name="Saurat O."/>
            <person name="Scarpelli C."/>
            <person name="Schiex T."/>
            <person name="Segurens B."/>
            <person name="Severin A.J."/>
            <person name="Sherrier D.J."/>
            <person name="Shi R."/>
            <person name="Sims S."/>
            <person name="Singer S.R."/>
            <person name="Sinharoy S."/>
            <person name="Sterck L."/>
            <person name="Viollet A."/>
            <person name="Wang B.B."/>
            <person name="Wang K."/>
            <person name="Wang M."/>
            <person name="Wang X."/>
            <person name="Warfsmann J."/>
            <person name="Weissenbach J."/>
            <person name="White D.D."/>
            <person name="White J.D."/>
            <person name="Wiley G.B."/>
            <person name="Wincker P."/>
            <person name="Xing Y."/>
            <person name="Yang L."/>
            <person name="Yao Z."/>
            <person name="Ying F."/>
            <person name="Zhai J."/>
            <person name="Zhou L."/>
            <person name="Zuber A."/>
            <person name="Denarie J."/>
            <person name="Dixon R.A."/>
            <person name="May G.D."/>
            <person name="Schwartz D.C."/>
            <person name="Rogers J."/>
            <person name="Quetier F."/>
            <person name="Town C.D."/>
            <person name="Roe B.A."/>
        </authorList>
    </citation>
    <scope>NUCLEOTIDE SEQUENCE [LARGE SCALE GENOMIC DNA]</scope>
    <source>
        <strain evidence="2">A17</strain>
        <strain evidence="4 5">cv. Jemalong A17</strain>
    </source>
</reference>
<dbReference type="EnsemblPlants" id="KEH30207">
    <property type="protein sequence ID" value="KEH30207"/>
    <property type="gene ID" value="MTR_4g064997"/>
</dbReference>
<name>A0A072UKG3_MEDTR</name>
<dbReference type="KEGG" id="mtr:25492560"/>
<feature type="compositionally biased region" description="Polar residues" evidence="1">
    <location>
        <begin position="133"/>
        <end position="149"/>
    </location>
</feature>
<dbReference type="InterPro" id="IPR021916">
    <property type="entry name" value="DUF3527"/>
</dbReference>
<feature type="compositionally biased region" description="Basic and acidic residues" evidence="1">
    <location>
        <begin position="223"/>
        <end position="238"/>
    </location>
</feature>
<gene>
    <name evidence="4" type="primary">25492560</name>
    <name evidence="2" type="ordered locus">MTR_4g064997</name>
    <name evidence="3" type="ORF">MtrunA17_Chr4g0032351</name>
</gene>
<dbReference type="STRING" id="3880.A0A072UKG3"/>
<dbReference type="Proteomes" id="UP000265566">
    <property type="component" value="Chromosome 4"/>
</dbReference>
<evidence type="ECO:0000256" key="1">
    <source>
        <dbReference type="SAM" id="MobiDB-lite"/>
    </source>
</evidence>
<dbReference type="AlphaFoldDB" id="A0A072UKG3"/>
<evidence type="ECO:0000313" key="5">
    <source>
        <dbReference type="Proteomes" id="UP000002051"/>
    </source>
</evidence>
<evidence type="ECO:0000313" key="4">
    <source>
        <dbReference type="EnsemblPlants" id="KEH30207"/>
    </source>
</evidence>
<evidence type="ECO:0000313" key="3">
    <source>
        <dbReference type="EMBL" id="RHN61044.1"/>
    </source>
</evidence>
<keyword evidence="5" id="KW-1185">Reference proteome</keyword>
<reference evidence="2 5" key="2">
    <citation type="journal article" date="2014" name="BMC Genomics">
        <title>An improved genome release (version Mt4.0) for the model legume Medicago truncatula.</title>
        <authorList>
            <person name="Tang H."/>
            <person name="Krishnakumar V."/>
            <person name="Bidwell S."/>
            <person name="Rosen B."/>
            <person name="Chan A."/>
            <person name="Zhou S."/>
            <person name="Gentzbittel L."/>
            <person name="Childs K.L."/>
            <person name="Yandell M."/>
            <person name="Gundlach H."/>
            <person name="Mayer K.F."/>
            <person name="Schwartz D.C."/>
            <person name="Town C.D."/>
        </authorList>
    </citation>
    <scope>GENOME REANNOTATION</scope>
    <source>
        <strain evidence="2">A17</strain>
        <strain evidence="4 5">cv. Jemalong A17</strain>
    </source>
</reference>
<feature type="region of interest" description="Disordered" evidence="1">
    <location>
        <begin position="418"/>
        <end position="505"/>
    </location>
</feature>
<dbReference type="OrthoDB" id="1898655at2759"/>
<dbReference type="PANTHER" id="PTHR31390">
    <property type="entry name" value="EXPRESSED PROTEIN"/>
    <property type="match status" value="1"/>
</dbReference>
<reference evidence="4" key="3">
    <citation type="submission" date="2015-04" db="UniProtKB">
        <authorList>
            <consortium name="EnsemblPlants"/>
        </authorList>
    </citation>
    <scope>IDENTIFICATION</scope>
    <source>
        <strain evidence="4">cv. Jemalong A17</strain>
    </source>
</reference>
<feature type="compositionally biased region" description="Low complexity" evidence="1">
    <location>
        <begin position="100"/>
        <end position="111"/>
    </location>
</feature>
<feature type="region of interest" description="Disordered" evidence="1">
    <location>
        <begin position="210"/>
        <end position="238"/>
    </location>
</feature>
<proteinExistence type="predicted"/>
<dbReference type="Proteomes" id="UP000002051">
    <property type="component" value="Chromosome 4"/>
</dbReference>
<dbReference type="EMBL" id="CM001220">
    <property type="protein sequence ID" value="KEH30207.1"/>
    <property type="molecule type" value="Genomic_DNA"/>
</dbReference>
<dbReference type="Pfam" id="PF12043">
    <property type="entry name" value="DUF3527"/>
    <property type="match status" value="2"/>
</dbReference>
<accession>A0A072UKG3</accession>
<feature type="region of interest" description="Disordered" evidence="1">
    <location>
        <begin position="368"/>
        <end position="403"/>
    </location>
</feature>
<reference evidence="3" key="4">
    <citation type="journal article" date="2018" name="Nat. Plants">
        <title>Whole-genome landscape of Medicago truncatula symbiotic genes.</title>
        <authorList>
            <person name="Pecrix Y."/>
            <person name="Gamas P."/>
            <person name="Carrere S."/>
        </authorList>
    </citation>
    <scope>NUCLEOTIDE SEQUENCE</scope>
    <source>
        <tissue evidence="3">Leaves</tissue>
    </source>
</reference>
<feature type="region of interest" description="Disordered" evidence="1">
    <location>
        <begin position="92"/>
        <end position="188"/>
    </location>
</feature>
<feature type="compositionally biased region" description="Polar residues" evidence="1">
    <location>
        <begin position="487"/>
        <end position="505"/>
    </location>
</feature>
<organism evidence="2 5">
    <name type="scientific">Medicago truncatula</name>
    <name type="common">Barrel medic</name>
    <name type="synonym">Medicago tribuloides</name>
    <dbReference type="NCBI Taxonomy" id="3880"/>
    <lineage>
        <taxon>Eukaryota</taxon>
        <taxon>Viridiplantae</taxon>
        <taxon>Streptophyta</taxon>
        <taxon>Embryophyta</taxon>
        <taxon>Tracheophyta</taxon>
        <taxon>Spermatophyta</taxon>
        <taxon>Magnoliopsida</taxon>
        <taxon>eudicotyledons</taxon>
        <taxon>Gunneridae</taxon>
        <taxon>Pentapetalae</taxon>
        <taxon>rosids</taxon>
        <taxon>fabids</taxon>
        <taxon>Fabales</taxon>
        <taxon>Fabaceae</taxon>
        <taxon>Papilionoideae</taxon>
        <taxon>50 kb inversion clade</taxon>
        <taxon>NPAAA clade</taxon>
        <taxon>Hologalegina</taxon>
        <taxon>IRL clade</taxon>
        <taxon>Trifolieae</taxon>
        <taxon>Medicago</taxon>
    </lineage>
</organism>